<protein>
    <submittedName>
        <fullName evidence="1">Uncharacterized protein</fullName>
    </submittedName>
</protein>
<name>A0ABV6MZR9_9PSEU</name>
<evidence type="ECO:0000313" key="2">
    <source>
        <dbReference type="Proteomes" id="UP001589810"/>
    </source>
</evidence>
<dbReference type="Proteomes" id="UP001589810">
    <property type="component" value="Unassembled WGS sequence"/>
</dbReference>
<sequence>MAANCIPTVPVVAAPVTTIPGLPCGPGWATVVLGRPAQGVIFVPARRR</sequence>
<gene>
    <name evidence="1" type="ORF">ACFFH7_27705</name>
</gene>
<dbReference type="RefSeq" id="WP_273934799.1">
    <property type="nucleotide sequence ID" value="NZ_CP097263.1"/>
</dbReference>
<organism evidence="1 2">
    <name type="scientific">Kutzneria chonburiensis</name>
    <dbReference type="NCBI Taxonomy" id="1483604"/>
    <lineage>
        <taxon>Bacteria</taxon>
        <taxon>Bacillati</taxon>
        <taxon>Actinomycetota</taxon>
        <taxon>Actinomycetes</taxon>
        <taxon>Pseudonocardiales</taxon>
        <taxon>Pseudonocardiaceae</taxon>
        <taxon>Kutzneria</taxon>
    </lineage>
</organism>
<proteinExistence type="predicted"/>
<dbReference type="EMBL" id="JBHLUD010000009">
    <property type="protein sequence ID" value="MFC0545325.1"/>
    <property type="molecule type" value="Genomic_DNA"/>
</dbReference>
<evidence type="ECO:0000313" key="1">
    <source>
        <dbReference type="EMBL" id="MFC0545325.1"/>
    </source>
</evidence>
<reference evidence="1 2" key="1">
    <citation type="submission" date="2024-09" db="EMBL/GenBank/DDBJ databases">
        <authorList>
            <person name="Sun Q."/>
            <person name="Mori K."/>
        </authorList>
    </citation>
    <scope>NUCLEOTIDE SEQUENCE [LARGE SCALE GENOMIC DNA]</scope>
    <source>
        <strain evidence="1 2">TBRC 1432</strain>
    </source>
</reference>
<comment type="caution">
    <text evidence="1">The sequence shown here is derived from an EMBL/GenBank/DDBJ whole genome shotgun (WGS) entry which is preliminary data.</text>
</comment>
<keyword evidence="2" id="KW-1185">Reference proteome</keyword>
<accession>A0ABV6MZR9</accession>